<evidence type="ECO:0000313" key="2">
    <source>
        <dbReference type="Proteomes" id="UP001178277"/>
    </source>
</evidence>
<protein>
    <submittedName>
        <fullName evidence="1">Uncharacterized protein</fullName>
    </submittedName>
</protein>
<comment type="caution">
    <text evidence="1">The sequence shown here is derived from an EMBL/GenBank/DDBJ whole genome shotgun (WGS) entry which is preliminary data.</text>
</comment>
<dbReference type="EMBL" id="JAUUTP010000006">
    <property type="protein sequence ID" value="MDP1418331.1"/>
    <property type="molecule type" value="Genomic_DNA"/>
</dbReference>
<accession>A0AA90NRV6</accession>
<proteinExistence type="predicted"/>
<dbReference type="AlphaFoldDB" id="A0AA90NRV6"/>
<sequence>MKSIKLMIYGGQGGLEGIIEKEEDIKDIGVTRKEWKFLIPIIHH</sequence>
<evidence type="ECO:0000313" key="1">
    <source>
        <dbReference type="EMBL" id="MDP1418331.1"/>
    </source>
</evidence>
<organism evidence="1 2">
    <name type="scientific">Peribacillus simplex</name>
    <dbReference type="NCBI Taxonomy" id="1478"/>
    <lineage>
        <taxon>Bacteria</taxon>
        <taxon>Bacillati</taxon>
        <taxon>Bacillota</taxon>
        <taxon>Bacilli</taxon>
        <taxon>Bacillales</taxon>
        <taxon>Bacillaceae</taxon>
        <taxon>Peribacillus</taxon>
    </lineage>
</organism>
<name>A0AA90NRV6_9BACI</name>
<dbReference type="RefSeq" id="WP_305159723.1">
    <property type="nucleotide sequence ID" value="NZ_JAUUTP010000006.1"/>
</dbReference>
<reference evidence="1" key="1">
    <citation type="submission" date="2023-07" db="EMBL/GenBank/DDBJ databases">
        <title>Murine gut Bacillus species.</title>
        <authorList>
            <person name="Gutman E."/>
            <person name="Hashuel R."/>
            <person name="Litvak Y."/>
        </authorList>
    </citation>
    <scope>NUCLEOTIDE SEQUENCE</scope>
    <source>
        <strain evidence="1">RU283</strain>
    </source>
</reference>
<dbReference type="Proteomes" id="UP001178277">
    <property type="component" value="Unassembled WGS sequence"/>
</dbReference>
<gene>
    <name evidence="1" type="ORF">Q8G35_07890</name>
</gene>